<gene>
    <name evidence="1" type="ORF">SAMN04488557_2993</name>
</gene>
<name>A0A1I7NR81_9HYPH</name>
<sequence>MKAIFLDIDGVLNCDRTPNPRHFPYIVDQTLLARFRKLVEASGAHVVLTSSWRVDPIGLYAARFYEVPFGDICPDMPDEPRRTEILRWLAAHTDCSRYVVIDDEDDELDGLPLFQPSGREGLSSEICNGVLDYLAGKTNRDMRAGLITRVAENIRSAFHRNKD</sequence>
<evidence type="ECO:0000313" key="2">
    <source>
        <dbReference type="Proteomes" id="UP000199423"/>
    </source>
</evidence>
<dbReference type="Proteomes" id="UP000199423">
    <property type="component" value="Unassembled WGS sequence"/>
</dbReference>
<reference evidence="2" key="1">
    <citation type="submission" date="2016-10" db="EMBL/GenBank/DDBJ databases">
        <authorList>
            <person name="Varghese N."/>
            <person name="Submissions S."/>
        </authorList>
    </citation>
    <scope>NUCLEOTIDE SEQUENCE [LARGE SCALE GENOMIC DNA]</scope>
    <source>
        <strain evidence="2">DSM 1565</strain>
    </source>
</reference>
<keyword evidence="2" id="KW-1185">Reference proteome</keyword>
<dbReference type="SUPFAM" id="SSF56784">
    <property type="entry name" value="HAD-like"/>
    <property type="match status" value="1"/>
</dbReference>
<dbReference type="RefSeq" id="WP_092868525.1">
    <property type="nucleotide sequence ID" value="NZ_FPCH01000003.1"/>
</dbReference>
<proteinExistence type="predicted"/>
<dbReference type="Pfam" id="PF18143">
    <property type="entry name" value="HAD_SAK_2"/>
    <property type="match status" value="1"/>
</dbReference>
<protein>
    <recommendedName>
        <fullName evidence="3">NLI interacting factor-like phosphatase</fullName>
    </recommendedName>
</protein>
<dbReference type="OrthoDB" id="7990965at2"/>
<dbReference type="InterPro" id="IPR036412">
    <property type="entry name" value="HAD-like_sf"/>
</dbReference>
<organism evidence="1 2">
    <name type="scientific">Hyphomicrobium facile</name>
    <dbReference type="NCBI Taxonomy" id="51670"/>
    <lineage>
        <taxon>Bacteria</taxon>
        <taxon>Pseudomonadati</taxon>
        <taxon>Pseudomonadota</taxon>
        <taxon>Alphaproteobacteria</taxon>
        <taxon>Hyphomicrobiales</taxon>
        <taxon>Hyphomicrobiaceae</taxon>
        <taxon>Hyphomicrobium</taxon>
    </lineage>
</organism>
<evidence type="ECO:0000313" key="1">
    <source>
        <dbReference type="EMBL" id="SFV37102.1"/>
    </source>
</evidence>
<accession>A0A1I7NR81</accession>
<evidence type="ECO:0008006" key="3">
    <source>
        <dbReference type="Google" id="ProtNLM"/>
    </source>
</evidence>
<dbReference type="AlphaFoldDB" id="A0A1I7NR81"/>
<dbReference type="EMBL" id="FPCH01000003">
    <property type="protein sequence ID" value="SFV37102.1"/>
    <property type="molecule type" value="Genomic_DNA"/>
</dbReference>